<dbReference type="EMBL" id="QSKY01000037">
    <property type="protein sequence ID" value="RHE99512.1"/>
    <property type="molecule type" value="Genomic_DNA"/>
</dbReference>
<dbReference type="AlphaFoldDB" id="A0A414LXK3"/>
<accession>A0A414LXK3</accession>
<organism evidence="1 2">
    <name type="scientific">Agathobacter rectalis</name>
    <dbReference type="NCBI Taxonomy" id="39491"/>
    <lineage>
        <taxon>Bacteria</taxon>
        <taxon>Bacillati</taxon>
        <taxon>Bacillota</taxon>
        <taxon>Clostridia</taxon>
        <taxon>Lachnospirales</taxon>
        <taxon>Lachnospiraceae</taxon>
        <taxon>Agathobacter</taxon>
    </lineage>
</organism>
<reference evidence="1 2" key="1">
    <citation type="submission" date="2018-08" db="EMBL/GenBank/DDBJ databases">
        <title>A genome reference for cultivated species of the human gut microbiota.</title>
        <authorList>
            <person name="Zou Y."/>
            <person name="Xue W."/>
            <person name="Luo G."/>
        </authorList>
    </citation>
    <scope>NUCLEOTIDE SEQUENCE [LARGE SCALE GENOMIC DNA]</scope>
    <source>
        <strain evidence="1 2">AM26-2LB</strain>
    </source>
</reference>
<sequence>MIKFLKKPMTINTVRLAISWINVKKKKEYTASKIVITKAMGTSDVMDWNMESITKRDIRVSDEVVKIMKRWNNEYLNTPVSEGKGANLLKKIQLSGISG</sequence>
<evidence type="ECO:0000313" key="2">
    <source>
        <dbReference type="Proteomes" id="UP000283501"/>
    </source>
</evidence>
<name>A0A414LXK3_9FIRM</name>
<protein>
    <submittedName>
        <fullName evidence="1">Uncharacterized protein</fullName>
    </submittedName>
</protein>
<gene>
    <name evidence="1" type="ORF">DW703_15695</name>
</gene>
<proteinExistence type="predicted"/>
<dbReference type="Proteomes" id="UP000283501">
    <property type="component" value="Unassembled WGS sequence"/>
</dbReference>
<evidence type="ECO:0000313" key="1">
    <source>
        <dbReference type="EMBL" id="RHE99512.1"/>
    </source>
</evidence>
<comment type="caution">
    <text evidence="1">The sequence shown here is derived from an EMBL/GenBank/DDBJ whole genome shotgun (WGS) entry which is preliminary data.</text>
</comment>